<name>A0A1L6REG6_9LACO</name>
<organism evidence="1 2">
    <name type="scientific">Weissella jogaejeotgali</name>
    <dbReference type="NCBI Taxonomy" id="1631871"/>
    <lineage>
        <taxon>Bacteria</taxon>
        <taxon>Bacillati</taxon>
        <taxon>Bacillota</taxon>
        <taxon>Bacilli</taxon>
        <taxon>Lactobacillales</taxon>
        <taxon>Lactobacillaceae</taxon>
        <taxon>Weissella</taxon>
    </lineage>
</organism>
<evidence type="ECO:0000313" key="1">
    <source>
        <dbReference type="EMBL" id="APS42916.1"/>
    </source>
</evidence>
<gene>
    <name evidence="1" type="ORF">FOL01_p041</name>
</gene>
<dbReference type="EMBL" id="CP014333">
    <property type="protein sequence ID" value="APS42916.1"/>
    <property type="molecule type" value="Genomic_DNA"/>
</dbReference>
<dbReference type="AlphaFoldDB" id="A0A1L6REG6"/>
<dbReference type="Proteomes" id="UP000185473">
    <property type="component" value="Plasmid pFOL01"/>
</dbReference>
<dbReference type="KEGG" id="wjo:FOL01_p041"/>
<protein>
    <submittedName>
        <fullName evidence="1">Uncharacterized protein</fullName>
    </submittedName>
</protein>
<accession>A0A1L6REG6</accession>
<evidence type="ECO:0000313" key="2">
    <source>
        <dbReference type="Proteomes" id="UP000185473"/>
    </source>
</evidence>
<keyword evidence="1" id="KW-0614">Plasmid</keyword>
<keyword evidence="2" id="KW-1185">Reference proteome</keyword>
<sequence length="46" mass="5263">MSELFHWTLTKTKDILSELEIKGMVQIASDPELGIIQRTYLAELSL</sequence>
<reference evidence="1 2" key="1">
    <citation type="submission" date="2016-03" db="EMBL/GenBank/DDBJ databases">
        <title>Complete Genome Sequence of Weissella jogaejeotgali FOL01.</title>
        <authorList>
            <person name="Lee J.-H."/>
            <person name="Ku H.-J."/>
        </authorList>
    </citation>
    <scope>NUCLEOTIDE SEQUENCE [LARGE SCALE GENOMIC DNA]</scope>
    <source>
        <strain evidence="1 2">FOL01</strain>
        <plasmid evidence="2">pfol01</plasmid>
    </source>
</reference>
<proteinExistence type="predicted"/>
<geneLocation type="plasmid" evidence="2">
    <name>pfol01</name>
</geneLocation>